<proteinExistence type="predicted"/>
<dbReference type="InterPro" id="IPR029058">
    <property type="entry name" value="AB_hydrolase_fold"/>
</dbReference>
<dbReference type="Gene3D" id="3.40.50.1820">
    <property type="entry name" value="alpha/beta hydrolase"/>
    <property type="match status" value="1"/>
</dbReference>
<evidence type="ECO:0000256" key="2">
    <source>
        <dbReference type="SAM" id="MobiDB-lite"/>
    </source>
</evidence>
<keyword evidence="1 4" id="KW-0378">Hydrolase</keyword>
<name>A0ABV5YV02_9ACTN</name>
<evidence type="ECO:0000259" key="3">
    <source>
        <dbReference type="Pfam" id="PF00561"/>
    </source>
</evidence>
<protein>
    <submittedName>
        <fullName evidence="4">Alpha/beta fold hydrolase</fullName>
    </submittedName>
</protein>
<dbReference type="EMBL" id="JBHLZP010000498">
    <property type="protein sequence ID" value="MFB9838336.1"/>
    <property type="molecule type" value="Genomic_DNA"/>
</dbReference>
<feature type="region of interest" description="Disordered" evidence="2">
    <location>
        <begin position="1"/>
        <end position="37"/>
    </location>
</feature>
<accession>A0ABV5YV02</accession>
<organism evidence="4 5">
    <name type="scientific">Actinoallomurus acaciae</name>
    <dbReference type="NCBI Taxonomy" id="502577"/>
    <lineage>
        <taxon>Bacteria</taxon>
        <taxon>Bacillati</taxon>
        <taxon>Actinomycetota</taxon>
        <taxon>Actinomycetes</taxon>
        <taxon>Streptosporangiales</taxon>
        <taxon>Thermomonosporaceae</taxon>
        <taxon>Actinoallomurus</taxon>
    </lineage>
</organism>
<dbReference type="PRINTS" id="PR00412">
    <property type="entry name" value="EPOXHYDRLASE"/>
</dbReference>
<reference evidence="4 5" key="1">
    <citation type="submission" date="2024-09" db="EMBL/GenBank/DDBJ databases">
        <authorList>
            <person name="Sun Q."/>
            <person name="Mori K."/>
        </authorList>
    </citation>
    <scope>NUCLEOTIDE SEQUENCE [LARGE SCALE GENOMIC DNA]</scope>
    <source>
        <strain evidence="4 5">TBRC 0563</strain>
    </source>
</reference>
<dbReference type="Pfam" id="PF00561">
    <property type="entry name" value="Abhydrolase_1"/>
    <property type="match status" value="1"/>
</dbReference>
<evidence type="ECO:0000256" key="1">
    <source>
        <dbReference type="ARBA" id="ARBA00022801"/>
    </source>
</evidence>
<evidence type="ECO:0000313" key="5">
    <source>
        <dbReference type="Proteomes" id="UP001589627"/>
    </source>
</evidence>
<gene>
    <name evidence="4" type="ORF">ACFFNX_39910</name>
</gene>
<dbReference type="RefSeq" id="WP_378211356.1">
    <property type="nucleotide sequence ID" value="NZ_JBHLZP010000498.1"/>
</dbReference>
<feature type="domain" description="AB hydrolase-1" evidence="3">
    <location>
        <begin position="54"/>
        <end position="301"/>
    </location>
</feature>
<comment type="caution">
    <text evidence="4">The sequence shown here is derived from an EMBL/GenBank/DDBJ whole genome shotgun (WGS) entry which is preliminary data.</text>
</comment>
<dbReference type="InterPro" id="IPR000073">
    <property type="entry name" value="AB_hydrolase_1"/>
</dbReference>
<feature type="compositionally biased region" description="Basic and acidic residues" evidence="2">
    <location>
        <begin position="1"/>
        <end position="30"/>
    </location>
</feature>
<dbReference type="InterPro" id="IPR000639">
    <property type="entry name" value="Epox_hydrolase-like"/>
</dbReference>
<dbReference type="PANTHER" id="PTHR43329">
    <property type="entry name" value="EPOXIDE HYDROLASE"/>
    <property type="match status" value="1"/>
</dbReference>
<sequence length="326" mass="35728">MSNERKRPSELRDEPPTERAGSGRDQRTRADAQAARRIQGDGVDLAVHERGRGPAVLLVHGFPDTHAVWDGVAERLAARFRVITYDVRGAGASSRPRRRDAYRFEHLVADMRAVLDAVSPAAPVHLVGHDWGAIQSWEAVCAMPDRFASFTSISGPCLDHAARWMRAGLRRPSGVRAVARQLAHSWYIAAFQTPVVPELVWRHLLARRWAGLLERTEGVAVRSHPAPTLAEDAAAGVNLYRANMLARRRASGERRTTVPTQVVVATGDAFVTPALAAEAARPFADRLQVRPVRAPHWVPLTQPGEIARLIAEHITQVGAGTSLENS</sequence>
<dbReference type="SUPFAM" id="SSF53474">
    <property type="entry name" value="alpha/beta-Hydrolases"/>
    <property type="match status" value="1"/>
</dbReference>
<dbReference type="Proteomes" id="UP001589627">
    <property type="component" value="Unassembled WGS sequence"/>
</dbReference>
<keyword evidence="5" id="KW-1185">Reference proteome</keyword>
<evidence type="ECO:0000313" key="4">
    <source>
        <dbReference type="EMBL" id="MFB9838336.1"/>
    </source>
</evidence>
<dbReference type="GO" id="GO:0016787">
    <property type="term" value="F:hydrolase activity"/>
    <property type="evidence" value="ECO:0007669"/>
    <property type="project" value="UniProtKB-KW"/>
</dbReference>